<evidence type="ECO:0000256" key="2">
    <source>
        <dbReference type="ARBA" id="ARBA00007069"/>
    </source>
</evidence>
<keyword evidence="6 8" id="KW-1133">Transmembrane helix</keyword>
<reference evidence="10 11" key="1">
    <citation type="submission" date="2020-03" db="EMBL/GenBank/DDBJ databases">
        <title>Leucobacter sp. nov., isolated from beetles.</title>
        <authorList>
            <person name="Hyun D.-W."/>
            <person name="Bae J.-W."/>
        </authorList>
    </citation>
    <scope>NUCLEOTIDE SEQUENCE [LARGE SCALE GENOMIC DNA]</scope>
    <source>
        <strain evidence="10 11">HDW9A</strain>
    </source>
</reference>
<evidence type="ECO:0000256" key="7">
    <source>
        <dbReference type="ARBA" id="ARBA00023136"/>
    </source>
</evidence>
<evidence type="ECO:0000256" key="3">
    <source>
        <dbReference type="ARBA" id="ARBA00022448"/>
    </source>
</evidence>
<dbReference type="SUPFAM" id="SSF161098">
    <property type="entry name" value="MetI-like"/>
    <property type="match status" value="1"/>
</dbReference>
<dbReference type="EMBL" id="CP049933">
    <property type="protein sequence ID" value="QIM19621.1"/>
    <property type="molecule type" value="Genomic_DNA"/>
</dbReference>
<keyword evidence="5 8" id="KW-0812">Transmembrane</keyword>
<evidence type="ECO:0000256" key="1">
    <source>
        <dbReference type="ARBA" id="ARBA00004651"/>
    </source>
</evidence>
<feature type="transmembrane region" description="Helical" evidence="8">
    <location>
        <begin position="95"/>
        <end position="117"/>
    </location>
</feature>
<dbReference type="Proteomes" id="UP000503441">
    <property type="component" value="Chromosome"/>
</dbReference>
<dbReference type="InterPro" id="IPR035906">
    <property type="entry name" value="MetI-like_sf"/>
</dbReference>
<dbReference type="PROSITE" id="PS50928">
    <property type="entry name" value="ABC_TM1"/>
    <property type="match status" value="1"/>
</dbReference>
<feature type="transmembrane region" description="Helical" evidence="8">
    <location>
        <begin position="12"/>
        <end position="38"/>
    </location>
</feature>
<dbReference type="Pfam" id="PF00528">
    <property type="entry name" value="BPD_transp_1"/>
    <property type="match status" value="1"/>
</dbReference>
<sequence>MKLGKGGPLLLALLPALIVLGIFYFYPMLTVLVAAFTYPEVGLQNFDWFFGQPVNVAVLSRTITTSFWVMLVCLVMAFPFAFFMTIVKPATRNMLMLIVLIPFWTSMVVRTFAWVVLLQDSGPIGQFMKLFGVEQLGIMRTPTAVLIGMAQVLLPFVVLPMYATMSKIDTRLLTAARSLGARPAKAFVSVYLPLALPGVASGALLSFVMALGFYITPAMLGSSRDAFLSTLIQGQVQGLAQWGYGAVIGFVLLFVTLVILGLAAWIGKKTGGSVQDMVGGSKA</sequence>
<dbReference type="Gene3D" id="1.10.3720.10">
    <property type="entry name" value="MetI-like"/>
    <property type="match status" value="1"/>
</dbReference>
<feature type="transmembrane region" description="Helical" evidence="8">
    <location>
        <begin position="137"/>
        <end position="165"/>
    </location>
</feature>
<dbReference type="PANTHER" id="PTHR42929">
    <property type="entry name" value="INNER MEMBRANE ABC TRANSPORTER PERMEASE PROTEIN YDCU-RELATED-RELATED"/>
    <property type="match status" value="1"/>
</dbReference>
<dbReference type="PANTHER" id="PTHR42929:SF5">
    <property type="entry name" value="ABC TRANSPORTER PERMEASE PROTEIN"/>
    <property type="match status" value="1"/>
</dbReference>
<organism evidence="10 11">
    <name type="scientific">Leucobacter coleopterorum</name>
    <dbReference type="NCBI Taxonomy" id="2714933"/>
    <lineage>
        <taxon>Bacteria</taxon>
        <taxon>Bacillati</taxon>
        <taxon>Actinomycetota</taxon>
        <taxon>Actinomycetes</taxon>
        <taxon>Micrococcales</taxon>
        <taxon>Microbacteriaceae</taxon>
        <taxon>Leucobacter</taxon>
    </lineage>
</organism>
<keyword evidence="7 8" id="KW-0472">Membrane</keyword>
<feature type="transmembrane region" description="Helical" evidence="8">
    <location>
        <begin position="242"/>
        <end position="267"/>
    </location>
</feature>
<dbReference type="CDD" id="cd06261">
    <property type="entry name" value="TM_PBP2"/>
    <property type="match status" value="1"/>
</dbReference>
<evidence type="ECO:0000256" key="4">
    <source>
        <dbReference type="ARBA" id="ARBA00022475"/>
    </source>
</evidence>
<accession>A0ABX6K0A9</accession>
<evidence type="ECO:0000256" key="6">
    <source>
        <dbReference type="ARBA" id="ARBA00022989"/>
    </source>
</evidence>
<evidence type="ECO:0000313" key="10">
    <source>
        <dbReference type="EMBL" id="QIM19621.1"/>
    </source>
</evidence>
<name>A0ABX6K0A9_9MICO</name>
<evidence type="ECO:0000259" key="9">
    <source>
        <dbReference type="PROSITE" id="PS50928"/>
    </source>
</evidence>
<keyword evidence="4" id="KW-1003">Cell membrane</keyword>
<keyword evidence="11" id="KW-1185">Reference proteome</keyword>
<comment type="similarity">
    <text evidence="2">Belongs to the binding-protein-dependent transport system permease family. CysTW subfamily.</text>
</comment>
<gene>
    <name evidence="10" type="ORF">G7066_02055</name>
</gene>
<feature type="transmembrane region" description="Helical" evidence="8">
    <location>
        <begin position="58"/>
        <end position="83"/>
    </location>
</feature>
<proteinExistence type="inferred from homology"/>
<keyword evidence="3 8" id="KW-0813">Transport</keyword>
<protein>
    <submittedName>
        <fullName evidence="10">ABC transporter permease</fullName>
    </submittedName>
</protein>
<comment type="subcellular location">
    <subcellularLocation>
        <location evidence="1 8">Cell membrane</location>
        <topology evidence="1 8">Multi-pass membrane protein</topology>
    </subcellularLocation>
</comment>
<evidence type="ECO:0000256" key="8">
    <source>
        <dbReference type="RuleBase" id="RU363032"/>
    </source>
</evidence>
<evidence type="ECO:0000256" key="5">
    <source>
        <dbReference type="ARBA" id="ARBA00022692"/>
    </source>
</evidence>
<dbReference type="InterPro" id="IPR000515">
    <property type="entry name" value="MetI-like"/>
</dbReference>
<feature type="transmembrane region" description="Helical" evidence="8">
    <location>
        <begin position="186"/>
        <end position="215"/>
    </location>
</feature>
<evidence type="ECO:0000313" key="11">
    <source>
        <dbReference type="Proteomes" id="UP000503441"/>
    </source>
</evidence>
<feature type="domain" description="ABC transmembrane type-1" evidence="9">
    <location>
        <begin position="59"/>
        <end position="263"/>
    </location>
</feature>